<protein>
    <submittedName>
        <fullName evidence="1">Alkaline phosphatase family protein</fullName>
    </submittedName>
</protein>
<dbReference type="Proteomes" id="UP001597052">
    <property type="component" value="Unassembled WGS sequence"/>
</dbReference>
<sequence>MSDTDSGGLRTLLIGLDGVCLPVLEPLIDEEVVPHIAALCDESAVAPLESQLPPWTPSAWPSLYTGKNPGKHGVYDFLTFDGYDWDVVNRSTVKARAVWELLSLRGYESLVVNVPVTHPPRPFDGTLVPGYMAPEDPDCHPPGTLGELRDELGDYQLYADASHGDSTKPERVASYRELIRMRGAAFRYLLDDREPDFGFLQFQQTDTVYHEYPDDREMVRAVYGAVDREIGAILDACEPDITLLVSDHGLGPMEGREFRCNEFLRDREYAETAAGSGGMPSWASLADTQLRTDDAESDAEQSVAEHGSQLAASVGITSQRIAAVLDRLGIKEQVADLVPTDVIRAGTERVDFAASTAYMRSRTEMGVRLNVEGREPDGVVPPDEYESVRADLIEALSAVRTPGGRPCFEQVLPREAVFEGPHIQAAPDIVTVPAAFDHYLSASLRGEWFADPSEPWEHKREGIVMAAGDGIGPRTEIGGHIFDIAPTILATFGLAVDATMDGDPLPIVQPTGRTEYPTFEPVETIETNDEAVEQRLTDLGYLE</sequence>
<dbReference type="InterPro" id="IPR002591">
    <property type="entry name" value="Phosphodiest/P_Trfase"/>
</dbReference>
<dbReference type="Pfam" id="PF01663">
    <property type="entry name" value="Phosphodiest"/>
    <property type="match status" value="1"/>
</dbReference>
<proteinExistence type="predicted"/>
<gene>
    <name evidence="1" type="ORF">ACFSBW_08835</name>
</gene>
<dbReference type="Gene3D" id="3.40.720.10">
    <property type="entry name" value="Alkaline Phosphatase, subunit A"/>
    <property type="match status" value="1"/>
</dbReference>
<dbReference type="AlphaFoldDB" id="A0ABD6D6V8"/>
<evidence type="ECO:0000313" key="1">
    <source>
        <dbReference type="EMBL" id="MFD1641976.1"/>
    </source>
</evidence>
<dbReference type="RefSeq" id="WP_256395649.1">
    <property type="nucleotide sequence ID" value="NZ_JANHDJ010000002.1"/>
</dbReference>
<evidence type="ECO:0000313" key="2">
    <source>
        <dbReference type="Proteomes" id="UP001597052"/>
    </source>
</evidence>
<name>A0ABD6D6V8_9EURY</name>
<comment type="caution">
    <text evidence="1">The sequence shown here is derived from an EMBL/GenBank/DDBJ whole genome shotgun (WGS) entry which is preliminary data.</text>
</comment>
<keyword evidence="2" id="KW-1185">Reference proteome</keyword>
<dbReference type="SUPFAM" id="SSF53649">
    <property type="entry name" value="Alkaline phosphatase-like"/>
    <property type="match status" value="1"/>
</dbReference>
<dbReference type="InterPro" id="IPR017850">
    <property type="entry name" value="Alkaline_phosphatase_core_sf"/>
</dbReference>
<dbReference type="EMBL" id="JBHUDM010000002">
    <property type="protein sequence ID" value="MFD1641976.1"/>
    <property type="molecule type" value="Genomic_DNA"/>
</dbReference>
<reference evidence="1 2" key="1">
    <citation type="journal article" date="2019" name="Int. J. Syst. Evol. Microbiol.">
        <title>The Global Catalogue of Microorganisms (GCM) 10K type strain sequencing project: providing services to taxonomists for standard genome sequencing and annotation.</title>
        <authorList>
            <consortium name="The Broad Institute Genomics Platform"/>
            <consortium name="The Broad Institute Genome Sequencing Center for Infectious Disease"/>
            <person name="Wu L."/>
            <person name="Ma J."/>
        </authorList>
    </citation>
    <scope>NUCLEOTIDE SEQUENCE [LARGE SCALE GENOMIC DNA]</scope>
    <source>
        <strain evidence="1 2">CGMCC 1.10593</strain>
    </source>
</reference>
<accession>A0ABD6D6V8</accession>
<organism evidence="1 2">
    <name type="scientific">Halohasta litorea</name>
    <dbReference type="NCBI Taxonomy" id="869891"/>
    <lineage>
        <taxon>Archaea</taxon>
        <taxon>Methanobacteriati</taxon>
        <taxon>Methanobacteriota</taxon>
        <taxon>Stenosarchaea group</taxon>
        <taxon>Halobacteria</taxon>
        <taxon>Halobacteriales</taxon>
        <taxon>Haloferacaceae</taxon>
        <taxon>Halohasta</taxon>
    </lineage>
</organism>